<reference evidence="1 2" key="1">
    <citation type="submission" date="2020-02" db="EMBL/GenBank/DDBJ databases">
        <title>Draft genome sequence of Haematococcus lacustris strain NIES-144.</title>
        <authorList>
            <person name="Morimoto D."/>
            <person name="Nakagawa S."/>
            <person name="Yoshida T."/>
            <person name="Sawayama S."/>
        </authorList>
    </citation>
    <scope>NUCLEOTIDE SEQUENCE [LARGE SCALE GENOMIC DNA]</scope>
    <source>
        <strain evidence="1 2">NIES-144</strain>
    </source>
</reference>
<gene>
    <name evidence="1" type="ORF">HaLaN_16247</name>
</gene>
<organism evidence="1 2">
    <name type="scientific">Haematococcus lacustris</name>
    <name type="common">Green alga</name>
    <name type="synonym">Haematococcus pluvialis</name>
    <dbReference type="NCBI Taxonomy" id="44745"/>
    <lineage>
        <taxon>Eukaryota</taxon>
        <taxon>Viridiplantae</taxon>
        <taxon>Chlorophyta</taxon>
        <taxon>core chlorophytes</taxon>
        <taxon>Chlorophyceae</taxon>
        <taxon>CS clade</taxon>
        <taxon>Chlamydomonadales</taxon>
        <taxon>Haematococcaceae</taxon>
        <taxon>Haematococcus</taxon>
    </lineage>
</organism>
<evidence type="ECO:0000313" key="1">
    <source>
        <dbReference type="EMBL" id="GFH19318.1"/>
    </source>
</evidence>
<dbReference type="EMBL" id="BLLF01001442">
    <property type="protein sequence ID" value="GFH19318.1"/>
    <property type="molecule type" value="Genomic_DNA"/>
</dbReference>
<proteinExistence type="predicted"/>
<name>A0A699ZL97_HAELA</name>
<protein>
    <submittedName>
        <fullName evidence="1">Uncharacterized protein</fullName>
    </submittedName>
</protein>
<keyword evidence="2" id="KW-1185">Reference proteome</keyword>
<dbReference type="Proteomes" id="UP000485058">
    <property type="component" value="Unassembled WGS sequence"/>
</dbReference>
<dbReference type="AlphaFoldDB" id="A0A699ZL97"/>
<sequence length="34" mass="3660">MLVKLETSIEPGCCSKTSSCCLCLKALVRCLQVV</sequence>
<evidence type="ECO:0000313" key="2">
    <source>
        <dbReference type="Proteomes" id="UP000485058"/>
    </source>
</evidence>
<accession>A0A699ZL97</accession>
<comment type="caution">
    <text evidence="1">The sequence shown here is derived from an EMBL/GenBank/DDBJ whole genome shotgun (WGS) entry which is preliminary data.</text>
</comment>